<sequence>MPRFMVYAPDYPNVLEARMKVRPRHVERAKPDLAGGVNVYGGAFLPKAGSKAREAKLPEGAVNYAGSFMVYIFPTVDDVWARLKSDVFWTEGIWDKERVIVEELID</sequence>
<protein>
    <recommendedName>
        <fullName evidence="1">YCII-related domain-containing protein</fullName>
    </recommendedName>
</protein>
<name>A0A1Y2ATY7_9TREE</name>
<evidence type="ECO:0000259" key="1">
    <source>
        <dbReference type="Pfam" id="PF03795"/>
    </source>
</evidence>
<dbReference type="PANTHER" id="PTHR33606:SF3">
    <property type="entry name" value="PROTEIN YCII"/>
    <property type="match status" value="1"/>
</dbReference>
<dbReference type="InterPro" id="IPR011008">
    <property type="entry name" value="Dimeric_a/b-barrel"/>
</dbReference>
<dbReference type="InterPro" id="IPR051807">
    <property type="entry name" value="Sec-metab_biosynth-assoc"/>
</dbReference>
<evidence type="ECO:0000313" key="3">
    <source>
        <dbReference type="Proteomes" id="UP000193986"/>
    </source>
</evidence>
<feature type="domain" description="YCII-related" evidence="1">
    <location>
        <begin position="3"/>
        <end position="100"/>
    </location>
</feature>
<dbReference type="EMBL" id="MCFC01000051">
    <property type="protein sequence ID" value="ORY26043.1"/>
    <property type="molecule type" value="Genomic_DNA"/>
</dbReference>
<accession>A0A1Y2ATY7</accession>
<dbReference type="AlphaFoldDB" id="A0A1Y2ATY7"/>
<dbReference type="InParanoid" id="A0A1Y2ATY7"/>
<proteinExistence type="predicted"/>
<gene>
    <name evidence="2" type="ORF">BCR39DRAFT_273513</name>
</gene>
<dbReference type="SUPFAM" id="SSF54909">
    <property type="entry name" value="Dimeric alpha+beta barrel"/>
    <property type="match status" value="1"/>
</dbReference>
<evidence type="ECO:0000313" key="2">
    <source>
        <dbReference type="EMBL" id="ORY26043.1"/>
    </source>
</evidence>
<dbReference type="OrthoDB" id="5519740at2759"/>
<dbReference type="Proteomes" id="UP000193986">
    <property type="component" value="Unassembled WGS sequence"/>
</dbReference>
<dbReference type="PANTHER" id="PTHR33606">
    <property type="entry name" value="PROTEIN YCII"/>
    <property type="match status" value="1"/>
</dbReference>
<dbReference type="Pfam" id="PF03795">
    <property type="entry name" value="YCII"/>
    <property type="match status" value="1"/>
</dbReference>
<reference evidence="2 3" key="1">
    <citation type="submission" date="2016-07" db="EMBL/GenBank/DDBJ databases">
        <title>Pervasive Adenine N6-methylation of Active Genes in Fungi.</title>
        <authorList>
            <consortium name="DOE Joint Genome Institute"/>
            <person name="Mondo S.J."/>
            <person name="Dannebaum R.O."/>
            <person name="Kuo R.C."/>
            <person name="Labutti K."/>
            <person name="Haridas S."/>
            <person name="Kuo A."/>
            <person name="Salamov A."/>
            <person name="Ahrendt S.R."/>
            <person name="Lipzen A."/>
            <person name="Sullivan W."/>
            <person name="Andreopoulos W.B."/>
            <person name="Clum A."/>
            <person name="Lindquist E."/>
            <person name="Daum C."/>
            <person name="Ramamoorthy G.K."/>
            <person name="Gryganskyi A."/>
            <person name="Culley D."/>
            <person name="Magnuson J.K."/>
            <person name="James T.Y."/>
            <person name="O'Malley M.A."/>
            <person name="Stajich J.E."/>
            <person name="Spatafora J.W."/>
            <person name="Visel A."/>
            <person name="Grigoriev I.V."/>
        </authorList>
    </citation>
    <scope>NUCLEOTIDE SEQUENCE [LARGE SCALE GENOMIC DNA]</scope>
    <source>
        <strain evidence="2 3">68-887.2</strain>
    </source>
</reference>
<organism evidence="2 3">
    <name type="scientific">Naematelia encephala</name>
    <dbReference type="NCBI Taxonomy" id="71784"/>
    <lineage>
        <taxon>Eukaryota</taxon>
        <taxon>Fungi</taxon>
        <taxon>Dikarya</taxon>
        <taxon>Basidiomycota</taxon>
        <taxon>Agaricomycotina</taxon>
        <taxon>Tremellomycetes</taxon>
        <taxon>Tremellales</taxon>
        <taxon>Naemateliaceae</taxon>
        <taxon>Naematelia</taxon>
    </lineage>
</organism>
<dbReference type="Gene3D" id="3.30.70.1060">
    <property type="entry name" value="Dimeric alpha+beta barrel"/>
    <property type="match status" value="1"/>
</dbReference>
<comment type="caution">
    <text evidence="2">The sequence shown here is derived from an EMBL/GenBank/DDBJ whole genome shotgun (WGS) entry which is preliminary data.</text>
</comment>
<keyword evidence="3" id="KW-1185">Reference proteome</keyword>
<dbReference type="InterPro" id="IPR005545">
    <property type="entry name" value="YCII"/>
</dbReference>